<evidence type="ECO:0000256" key="12">
    <source>
        <dbReference type="PIRSR" id="PIRSR602717-51"/>
    </source>
</evidence>
<dbReference type="GO" id="GO:1990467">
    <property type="term" value="C:NuA3a histone acetyltransferase complex"/>
    <property type="evidence" value="ECO:0007669"/>
    <property type="project" value="TreeGrafter"/>
</dbReference>
<evidence type="ECO:0000256" key="5">
    <source>
        <dbReference type="ARBA" id="ARBA00022723"/>
    </source>
</evidence>
<evidence type="ECO:0000256" key="9">
    <source>
        <dbReference type="ARBA" id="ARBA00022990"/>
    </source>
</evidence>
<keyword evidence="17" id="KW-1185">Reference proteome</keyword>
<dbReference type="InterPro" id="IPR036388">
    <property type="entry name" value="WH-like_DNA-bd_sf"/>
</dbReference>
<dbReference type="GO" id="GO:0031507">
    <property type="term" value="P:heterochromatin formation"/>
    <property type="evidence" value="ECO:0007669"/>
    <property type="project" value="UniProtKB-ARBA"/>
</dbReference>
<evidence type="ECO:0000256" key="7">
    <source>
        <dbReference type="ARBA" id="ARBA00022833"/>
    </source>
</evidence>
<feature type="compositionally biased region" description="Basic and acidic residues" evidence="14">
    <location>
        <begin position="65"/>
        <end position="75"/>
    </location>
</feature>
<evidence type="ECO:0000313" key="17">
    <source>
        <dbReference type="Proteomes" id="UP000222788"/>
    </source>
</evidence>
<feature type="region of interest" description="Disordered" evidence="14">
    <location>
        <begin position="967"/>
        <end position="986"/>
    </location>
</feature>
<dbReference type="PANTHER" id="PTHR10615">
    <property type="entry name" value="HISTONE ACETYLTRANSFERASE"/>
    <property type="match status" value="1"/>
</dbReference>
<keyword evidence="9" id="KW-0007">Acetylation</keyword>
<organism evidence="16 17">
    <name type="scientific">Ceratocystis fimbriata CBS 114723</name>
    <dbReference type="NCBI Taxonomy" id="1035309"/>
    <lineage>
        <taxon>Eukaryota</taxon>
        <taxon>Fungi</taxon>
        <taxon>Dikarya</taxon>
        <taxon>Ascomycota</taxon>
        <taxon>Pezizomycotina</taxon>
        <taxon>Sordariomycetes</taxon>
        <taxon>Hypocreomycetidae</taxon>
        <taxon>Microascales</taxon>
        <taxon>Ceratocystidaceae</taxon>
        <taxon>Ceratocystis</taxon>
    </lineage>
</organism>
<sequence length="1089" mass="123037">MAHPPILTEEDLQKSAAFSELSPSPETPSIDTRSENESHHSEREEGGDEYEDGDEDEDGDDDAEDKYGDENEHSSENSGEYDEVEGDEAEYDDGEDEDDKAEDDDGEDEDDKAEDDDSDEDEEDNENDDNEDEYDEDDDEEEYDEDDDEEESEVEVGTSNYFKASNHHRIPSNAHEPKSSRNATPTLLGEDARHFSKYGSSEKHNDGEFRAIGLQLNTNKGVANDVDFGSSNDSDSSYGQSFATLEKTNAEEDTDENEDDSDGTVRLNCFYCCQKNHNGKEPANSYVCCRICQRRAQQSCIQEFSPNAIGNNNFSNWTCRDCHDSGQTTSLTLPHPSHDAISEAAFSELEHQSTLTENFHNTDENARSLRKRTLTTRDEDEAAPIFRKRLRQNPAMSRRSLDNIEKDFERLPPTRSLRMKKHRHVVVTPNGPESLLVTMHVKPSALNLVLSQAPAGYNYESRGRRRLVPLSTSSAITEPPAAPFTHMSQPFYSFFDRDINEVNGKPYGGILTDLEADTSKTLPTDEDRKRFAEAKSTAEIEWRDRVLRMQTENPAPAKKSKKPRCGSQIECIDFGGWEIDTWYPASYPEEYTRNRVLYICEFCLKYMNSDYVAWRHKLKCPAKHPPGDEIYRHELISVFEVDGRKHPVYCQNLCLLAKLFLGSKTLYYDVEPFLFYILCEYDELGYHLVGYFSKEKRPSSQNNVSCILTLPIHQRKGYGNLLIDFSYLLTRVERKTGSPEKPLSDMGLVSYRSYWRLVLCRFFLEYREPDLKLKSGLSIRQISDQTGLTPDDVVSALEGLRCLVRDPESQLYALRVDLNYCRSYVAQWEAKKYVKLKPSALVWTPYVMGRNIANALDSIPGLSRIDDNNGDEDEQSKNKEQTHEFISSQGGVACHQSPVSQTQFISQNDKELQMHISPADIDEINTNTGSPTVDLIPQHSEAQGASSPKSWDTLYEGIPPTRFRVFPPMTGGRRLEKSKVPSASLFSQPTVPSSLIIDDHQSIMTPTIQKRAPGRPRKSTIQKRKGSGGTGRGPGRWPKGTKKSDYGNADSGPGLPPGWNNDTQITDPLRSETELMVSDTPDGDKNVSV</sequence>
<keyword evidence="5" id="KW-0479">Metal-binding</keyword>
<dbReference type="Proteomes" id="UP000222788">
    <property type="component" value="Unassembled WGS sequence"/>
</dbReference>
<dbReference type="InterPro" id="IPR016181">
    <property type="entry name" value="Acyl_CoA_acyltransferase"/>
</dbReference>
<dbReference type="Pfam" id="PF01853">
    <property type="entry name" value="MOZ_SAS"/>
    <property type="match status" value="1"/>
</dbReference>
<dbReference type="OrthoDB" id="787137at2759"/>
<dbReference type="InterPro" id="IPR002717">
    <property type="entry name" value="HAT_MYST-type"/>
</dbReference>
<feature type="region of interest" description="Disordered" evidence="14">
    <location>
        <begin position="860"/>
        <end position="898"/>
    </location>
</feature>
<dbReference type="Gene3D" id="3.40.630.30">
    <property type="match status" value="1"/>
</dbReference>
<proteinExistence type="inferred from homology"/>
<dbReference type="InterPro" id="IPR040706">
    <property type="entry name" value="Zf-MYST"/>
</dbReference>
<feature type="compositionally biased region" description="Polar residues" evidence="14">
    <location>
        <begin position="21"/>
        <end position="31"/>
    </location>
</feature>
<dbReference type="STRING" id="1035309.A0A2C5WV33"/>
<dbReference type="SUPFAM" id="SSF55729">
    <property type="entry name" value="Acyl-CoA N-acyltransferases (Nat)"/>
    <property type="match status" value="1"/>
</dbReference>
<dbReference type="FunFam" id="3.40.630.30:FF:000001">
    <property type="entry name" value="Histone acetyltransferase"/>
    <property type="match status" value="1"/>
</dbReference>
<evidence type="ECO:0000256" key="8">
    <source>
        <dbReference type="ARBA" id="ARBA00022853"/>
    </source>
</evidence>
<dbReference type="GO" id="GO:0004402">
    <property type="term" value="F:histone acetyltransferase activity"/>
    <property type="evidence" value="ECO:0007669"/>
    <property type="project" value="InterPro"/>
</dbReference>
<evidence type="ECO:0000256" key="2">
    <source>
        <dbReference type="ARBA" id="ARBA00010107"/>
    </source>
</evidence>
<evidence type="ECO:0000256" key="1">
    <source>
        <dbReference type="ARBA" id="ARBA00004123"/>
    </source>
</evidence>
<dbReference type="GO" id="GO:0008270">
    <property type="term" value="F:zinc ion binding"/>
    <property type="evidence" value="ECO:0007669"/>
    <property type="project" value="UniProtKB-KW"/>
</dbReference>
<feature type="domain" description="MYST-type HAT" evidence="15">
    <location>
        <begin position="564"/>
        <end position="845"/>
    </location>
</feature>
<comment type="similarity">
    <text evidence="2 13">Belongs to the MYST (SAS/MOZ) family.</text>
</comment>
<comment type="catalytic activity">
    <reaction evidence="13">
        <text>L-lysyl-[protein] + acetyl-CoA = N(6)-acetyl-L-lysyl-[protein] + CoA + H(+)</text>
        <dbReference type="Rhea" id="RHEA:45948"/>
        <dbReference type="Rhea" id="RHEA-COMP:9752"/>
        <dbReference type="Rhea" id="RHEA-COMP:10731"/>
        <dbReference type="ChEBI" id="CHEBI:15378"/>
        <dbReference type="ChEBI" id="CHEBI:29969"/>
        <dbReference type="ChEBI" id="CHEBI:57287"/>
        <dbReference type="ChEBI" id="CHEBI:57288"/>
        <dbReference type="ChEBI" id="CHEBI:61930"/>
        <dbReference type="EC" id="2.3.1.48"/>
    </reaction>
</comment>
<dbReference type="EC" id="2.3.1.48" evidence="3 13"/>
<evidence type="ECO:0000256" key="3">
    <source>
        <dbReference type="ARBA" id="ARBA00013184"/>
    </source>
</evidence>
<keyword evidence="6" id="KW-0863">Zinc-finger</keyword>
<dbReference type="Gene3D" id="1.10.10.10">
    <property type="entry name" value="Winged helix-like DNA-binding domain superfamily/Winged helix DNA-binding domain"/>
    <property type="match status" value="1"/>
</dbReference>
<protein>
    <recommendedName>
        <fullName evidence="3 13">Histone acetyltransferase</fullName>
        <ecNumber evidence="3 13">2.3.1.48</ecNumber>
    </recommendedName>
</protein>
<feature type="active site" description="Proton donor/acceptor" evidence="12">
    <location>
        <position position="740"/>
    </location>
</feature>
<feature type="region of interest" description="Disordered" evidence="14">
    <location>
        <begin position="1001"/>
        <end position="1089"/>
    </location>
</feature>
<evidence type="ECO:0000256" key="6">
    <source>
        <dbReference type="ARBA" id="ARBA00022771"/>
    </source>
</evidence>
<feature type="region of interest" description="Disordered" evidence="14">
    <location>
        <begin position="1"/>
        <end position="186"/>
    </location>
</feature>
<dbReference type="AlphaFoldDB" id="A0A2C5WV33"/>
<keyword evidence="4 16" id="KW-0808">Transferase</keyword>
<dbReference type="Gene3D" id="3.30.60.60">
    <property type="entry name" value="N-acetyl transferase-like"/>
    <property type="match status" value="1"/>
</dbReference>
<feature type="compositionally biased region" description="Acidic residues" evidence="14">
    <location>
        <begin position="79"/>
        <end position="154"/>
    </location>
</feature>
<evidence type="ECO:0000256" key="14">
    <source>
        <dbReference type="SAM" id="MobiDB-lite"/>
    </source>
</evidence>
<dbReference type="FunFam" id="3.30.60.60:FF:000001">
    <property type="entry name" value="Histone acetyltransferase"/>
    <property type="match status" value="1"/>
</dbReference>
<evidence type="ECO:0000256" key="11">
    <source>
        <dbReference type="ARBA" id="ARBA00045805"/>
    </source>
</evidence>
<dbReference type="PROSITE" id="PS51726">
    <property type="entry name" value="MYST_HAT"/>
    <property type="match status" value="1"/>
</dbReference>
<comment type="subcellular location">
    <subcellularLocation>
        <location evidence="1 13">Nucleus</location>
    </subcellularLocation>
</comment>
<feature type="compositionally biased region" description="Basic and acidic residues" evidence="14">
    <location>
        <begin position="32"/>
        <end position="44"/>
    </location>
</feature>
<evidence type="ECO:0000256" key="10">
    <source>
        <dbReference type="ARBA" id="ARBA00023242"/>
    </source>
</evidence>
<keyword evidence="7" id="KW-0862">Zinc</keyword>
<keyword evidence="8" id="KW-0156">Chromatin regulator</keyword>
<gene>
    <name evidence="16" type="primary">mst2</name>
    <name evidence="16" type="ORF">CFIMG_006656RA</name>
</gene>
<feature type="compositionally biased region" description="Polar residues" evidence="14">
    <location>
        <begin position="940"/>
        <end position="950"/>
    </location>
</feature>
<feature type="compositionally biased region" description="Basic residues" evidence="14">
    <location>
        <begin position="1012"/>
        <end position="1026"/>
    </location>
</feature>
<reference evidence="16 17" key="2">
    <citation type="journal article" date="2013" name="IMA Fungus">
        <title>IMA Genome-F 1: Ceratocystis fimbriata: Draft nuclear genome sequence for the plant pathogen, Ceratocystis fimbriata.</title>
        <authorList>
            <person name="Wilken P.M."/>
            <person name="Steenkamp E.T."/>
            <person name="Wingfield M.J."/>
            <person name="de Beer Z.W."/>
            <person name="Wingfield B.D."/>
        </authorList>
    </citation>
    <scope>NUCLEOTIDE SEQUENCE [LARGE SCALE GENOMIC DNA]</scope>
    <source>
        <strain evidence="16 17">CBS 114723</strain>
    </source>
</reference>
<evidence type="ECO:0000313" key="16">
    <source>
        <dbReference type="EMBL" id="PHH50055.1"/>
    </source>
</evidence>
<dbReference type="Pfam" id="PF17772">
    <property type="entry name" value="zf-MYST"/>
    <property type="match status" value="1"/>
</dbReference>
<dbReference type="GO" id="GO:0005634">
    <property type="term" value="C:nucleus"/>
    <property type="evidence" value="ECO:0007669"/>
    <property type="project" value="UniProtKB-SubCell"/>
</dbReference>
<name>A0A2C5WV33_9PEZI</name>
<comment type="function">
    <text evidence="11">Catalytic component of the NuA4 histone acetyltransferase (HAT) complex which is involved in epigenetic transcriptional activation of selected genes principally by acetylation of nucleosomal histones H4, H3, H2B, H2A and H2A variant H2A.Z. Acetylates histone H4 to form H4K5ac, H4K8ac, H4K12ac and H4K16ac, histone H3 to form H3K14ac, and histone H2A to form H2AK4ac and H2AK7ac. The NuA4 complex is involved in the DNA damage response and is required for chromosome segregation. The NuA4 complex plays a direct role in repair of DNA double-strand breaks (DSBs) through homologous recombination. Recruitment to promoters depends on H3K4me. Also acetylates non-histone proteins. In addition to protein acetyltransferase, can use different acyl-CoA substrates, such as 2-hydroxyisobutanoyl-CoA (2-hydroxyisobutyryl-CoA) or (2E)-butenoyl-CoA (crotonyl-CoA), and is able to mediate protein 2-hydroxyisobutyrylation and crotonylation, respectively.</text>
</comment>
<feature type="compositionally biased region" description="Acidic residues" evidence="14">
    <location>
        <begin position="45"/>
        <end position="64"/>
    </location>
</feature>
<evidence type="ECO:0000256" key="13">
    <source>
        <dbReference type="RuleBase" id="RU361211"/>
    </source>
</evidence>
<dbReference type="PANTHER" id="PTHR10615:SF161">
    <property type="entry name" value="HISTONE ACETYLTRANSFERASE KAT7"/>
    <property type="match status" value="1"/>
</dbReference>
<comment type="caution">
    <text evidence="16">The sequence shown here is derived from an EMBL/GenBank/DDBJ whole genome shotgun (WGS) entry which is preliminary data.</text>
</comment>
<dbReference type="EMBL" id="APWK03000152">
    <property type="protein sequence ID" value="PHH50055.1"/>
    <property type="molecule type" value="Genomic_DNA"/>
</dbReference>
<evidence type="ECO:0000259" key="15">
    <source>
        <dbReference type="PROSITE" id="PS51726"/>
    </source>
</evidence>
<feature type="region of interest" description="Disordered" evidence="14">
    <location>
        <begin position="922"/>
        <end position="951"/>
    </location>
</feature>
<reference evidence="16 17" key="1">
    <citation type="journal article" date="2013" name="Fungal Biol.">
        <title>Analysis of microsatellite markers in the genome of the plant pathogen Ceratocystis fimbriata.</title>
        <authorList>
            <person name="Simpson M.C."/>
            <person name="Wilken P.M."/>
            <person name="Coetzee M.P."/>
            <person name="Wingfield M.J."/>
            <person name="Wingfield B.D."/>
        </authorList>
    </citation>
    <scope>NUCLEOTIDE SEQUENCE [LARGE SCALE GENOMIC DNA]</scope>
    <source>
        <strain evidence="16 17">CBS 114723</strain>
    </source>
</reference>
<dbReference type="GO" id="GO:0003712">
    <property type="term" value="F:transcription coregulator activity"/>
    <property type="evidence" value="ECO:0007669"/>
    <property type="project" value="TreeGrafter"/>
</dbReference>
<evidence type="ECO:0000256" key="4">
    <source>
        <dbReference type="ARBA" id="ARBA00022679"/>
    </source>
</evidence>
<dbReference type="InterPro" id="IPR050603">
    <property type="entry name" value="MYST_HAT"/>
</dbReference>
<accession>A0A2C5WV33</accession>
<dbReference type="GO" id="GO:0006357">
    <property type="term" value="P:regulation of transcription by RNA polymerase II"/>
    <property type="evidence" value="ECO:0007669"/>
    <property type="project" value="TreeGrafter"/>
</dbReference>
<dbReference type="GO" id="GO:0003682">
    <property type="term" value="F:chromatin binding"/>
    <property type="evidence" value="ECO:0007669"/>
    <property type="project" value="TreeGrafter"/>
</dbReference>
<keyword evidence="10 13" id="KW-0539">Nucleus</keyword>